<dbReference type="InterPro" id="IPR046487">
    <property type="entry name" value="DUF6580"/>
</dbReference>
<evidence type="ECO:0000313" key="2">
    <source>
        <dbReference type="EMBL" id="AXY75060.1"/>
    </source>
</evidence>
<keyword evidence="1" id="KW-1133">Transmembrane helix</keyword>
<evidence type="ECO:0000256" key="1">
    <source>
        <dbReference type="SAM" id="Phobius"/>
    </source>
</evidence>
<reference evidence="2 3" key="1">
    <citation type="submission" date="2018-09" db="EMBL/GenBank/DDBJ databases">
        <title>Genome sequencing of strain 6GH32-13.</title>
        <authorList>
            <person name="Weon H.-Y."/>
            <person name="Heo J."/>
            <person name="Kwon S.-W."/>
        </authorList>
    </citation>
    <scope>NUCLEOTIDE SEQUENCE [LARGE SCALE GENOMIC DNA]</scope>
    <source>
        <strain evidence="2 3">5GH32-13</strain>
    </source>
</reference>
<dbReference type="RefSeq" id="WP_119050942.1">
    <property type="nucleotide sequence ID" value="NZ_CP032157.1"/>
</dbReference>
<keyword evidence="1" id="KW-0812">Transmembrane</keyword>
<dbReference type="KEGG" id="pseg:D3H65_14205"/>
<evidence type="ECO:0000313" key="3">
    <source>
        <dbReference type="Proteomes" id="UP000263900"/>
    </source>
</evidence>
<name>A0A3B7MPT3_9BACT</name>
<feature type="transmembrane region" description="Helical" evidence="1">
    <location>
        <begin position="45"/>
        <end position="65"/>
    </location>
</feature>
<keyword evidence="3" id="KW-1185">Reference proteome</keyword>
<dbReference type="Proteomes" id="UP000263900">
    <property type="component" value="Chromosome"/>
</dbReference>
<feature type="transmembrane region" description="Helical" evidence="1">
    <location>
        <begin position="114"/>
        <end position="137"/>
    </location>
</feature>
<accession>A0A3B7MPT3</accession>
<gene>
    <name evidence="2" type="ORF">D3H65_14205</name>
</gene>
<feature type="transmembrane region" description="Helical" evidence="1">
    <location>
        <begin position="6"/>
        <end position="24"/>
    </location>
</feature>
<dbReference type="OrthoDB" id="9806699at2"/>
<feature type="transmembrane region" description="Helical" evidence="1">
    <location>
        <begin position="85"/>
        <end position="102"/>
    </location>
</feature>
<keyword evidence="1" id="KW-0472">Membrane</keyword>
<proteinExistence type="predicted"/>
<dbReference type="AlphaFoldDB" id="A0A3B7MPT3"/>
<organism evidence="2 3">
    <name type="scientific">Paraflavitalea soli</name>
    <dbReference type="NCBI Taxonomy" id="2315862"/>
    <lineage>
        <taxon>Bacteria</taxon>
        <taxon>Pseudomonadati</taxon>
        <taxon>Bacteroidota</taxon>
        <taxon>Chitinophagia</taxon>
        <taxon>Chitinophagales</taxon>
        <taxon>Chitinophagaceae</taxon>
        <taxon>Paraflavitalea</taxon>
    </lineage>
</organism>
<dbReference type="EMBL" id="CP032157">
    <property type="protein sequence ID" value="AXY75060.1"/>
    <property type="molecule type" value="Genomic_DNA"/>
</dbReference>
<protein>
    <submittedName>
        <fullName evidence="2">Uncharacterized protein</fullName>
    </submittedName>
</protein>
<dbReference type="Pfam" id="PF20221">
    <property type="entry name" value="DUF6580"/>
    <property type="match status" value="1"/>
</dbReference>
<feature type="transmembrane region" description="Helical" evidence="1">
    <location>
        <begin position="157"/>
        <end position="176"/>
    </location>
</feature>
<sequence length="192" mass="21544">MKLNRSIVIYLVVLIAAASLYRAFDNRMWGFAPQIAMALFGGMAIRNKAWAFALPLFSLFISDVIYEVLYTKGLTPIRGFYDGQWGNYLIMGSVTLIGFLFNKVNIKNIVLGSLIAPVYFFLVSNFMVWAGLGVSLYPRTWAGLVECFTQAVPFFKGSVLGTFFFSAIFFGVYYFVNRSARHKVQQVPATAS</sequence>